<evidence type="ECO:0000313" key="1">
    <source>
        <dbReference type="Proteomes" id="UP000887566"/>
    </source>
</evidence>
<keyword evidence="1" id="KW-1185">Reference proteome</keyword>
<reference evidence="2" key="1">
    <citation type="submission" date="2022-11" db="UniProtKB">
        <authorList>
            <consortium name="WormBaseParasite"/>
        </authorList>
    </citation>
    <scope>IDENTIFICATION</scope>
</reference>
<evidence type="ECO:0000313" key="2">
    <source>
        <dbReference type="WBParaSite" id="PSAMB.scaffold16923size1231.g37079.t1"/>
    </source>
</evidence>
<organism evidence="1 2">
    <name type="scientific">Plectus sambesii</name>
    <dbReference type="NCBI Taxonomy" id="2011161"/>
    <lineage>
        <taxon>Eukaryota</taxon>
        <taxon>Metazoa</taxon>
        <taxon>Ecdysozoa</taxon>
        <taxon>Nematoda</taxon>
        <taxon>Chromadorea</taxon>
        <taxon>Plectida</taxon>
        <taxon>Plectina</taxon>
        <taxon>Plectoidea</taxon>
        <taxon>Plectidae</taxon>
        <taxon>Plectus</taxon>
    </lineage>
</organism>
<dbReference type="Proteomes" id="UP000887566">
    <property type="component" value="Unplaced"/>
</dbReference>
<proteinExistence type="predicted"/>
<dbReference type="AlphaFoldDB" id="A0A914VBZ2"/>
<name>A0A914VBZ2_9BILA</name>
<sequence>MSALMAVERMMSSTHQALKLMLKQSSLFDDYSDYSLKAKDSPLQSSYLRSSKLQHVDILKDVFNRSEALMDHSDIITDGAPGRFLDDQSLRVEAAMAAAAVSLPPATAPQHSFALVPLNESVMAYRERSLIDVSLFNGRRFRVGWAPGRAHFSIVGSGQEKIRSGSDIQLTANFAQQSEQQASYFIDLFEHNVQLSTVEARKGFCPRVALPAEGVELLHAFEATASQCFRKGYEEVAVWRLAVALWGALADCSFP</sequence>
<protein>
    <submittedName>
        <fullName evidence="2">Uncharacterized protein</fullName>
    </submittedName>
</protein>
<accession>A0A914VBZ2</accession>
<dbReference type="WBParaSite" id="PSAMB.scaffold16923size1231.g37079.t1">
    <property type="protein sequence ID" value="PSAMB.scaffold16923size1231.g37079.t1"/>
    <property type="gene ID" value="PSAMB.scaffold16923size1231.g37079"/>
</dbReference>